<organism evidence="7 8">
    <name type="scientific">Paraburkholderia bannensis</name>
    <dbReference type="NCBI Taxonomy" id="765414"/>
    <lineage>
        <taxon>Bacteria</taxon>
        <taxon>Pseudomonadati</taxon>
        <taxon>Pseudomonadota</taxon>
        <taxon>Betaproteobacteria</taxon>
        <taxon>Burkholderiales</taxon>
        <taxon>Burkholderiaceae</taxon>
        <taxon>Paraburkholderia</taxon>
    </lineage>
</organism>
<dbReference type="PANTHER" id="PTHR30118">
    <property type="entry name" value="HTH-TYPE TRANSCRIPTIONAL REGULATOR LEUO-RELATED"/>
    <property type="match status" value="1"/>
</dbReference>
<dbReference type="PRINTS" id="PR00039">
    <property type="entry name" value="HTHLYSR"/>
</dbReference>
<keyword evidence="2" id="KW-0805">Transcription regulation</keyword>
<feature type="region of interest" description="Disordered" evidence="5">
    <location>
        <begin position="318"/>
        <end position="349"/>
    </location>
</feature>
<dbReference type="GO" id="GO:0003700">
    <property type="term" value="F:DNA-binding transcription factor activity"/>
    <property type="evidence" value="ECO:0007669"/>
    <property type="project" value="InterPro"/>
</dbReference>
<dbReference type="InterPro" id="IPR050389">
    <property type="entry name" value="LysR-type_TF"/>
</dbReference>
<dbReference type="GO" id="GO:0003677">
    <property type="term" value="F:DNA binding"/>
    <property type="evidence" value="ECO:0007669"/>
    <property type="project" value="UniProtKB-KW"/>
</dbReference>
<evidence type="ECO:0000313" key="8">
    <source>
        <dbReference type="Proteomes" id="UP000571554"/>
    </source>
</evidence>
<evidence type="ECO:0000256" key="4">
    <source>
        <dbReference type="ARBA" id="ARBA00023163"/>
    </source>
</evidence>
<feature type="domain" description="HTH lysR-type" evidence="6">
    <location>
        <begin position="7"/>
        <end position="64"/>
    </location>
</feature>
<keyword evidence="3 7" id="KW-0238">DNA-binding</keyword>
<dbReference type="Proteomes" id="UP000571554">
    <property type="component" value="Unassembled WGS sequence"/>
</dbReference>
<dbReference type="InterPro" id="IPR000847">
    <property type="entry name" value="LysR_HTH_N"/>
</dbReference>
<dbReference type="RefSeq" id="WP_183724875.1">
    <property type="nucleotide sequence ID" value="NZ_JACHBW010000008.1"/>
</dbReference>
<comment type="similarity">
    <text evidence="1">Belongs to the LysR transcriptional regulatory family.</text>
</comment>
<protein>
    <submittedName>
        <fullName evidence="7">DNA-binding transcriptional LysR family regulator</fullName>
    </submittedName>
</protein>
<keyword evidence="8" id="KW-1185">Reference proteome</keyword>
<dbReference type="PANTHER" id="PTHR30118:SF15">
    <property type="entry name" value="TRANSCRIPTIONAL REGULATORY PROTEIN"/>
    <property type="match status" value="1"/>
</dbReference>
<dbReference type="AlphaFoldDB" id="A0A7W9TXS0"/>
<dbReference type="SUPFAM" id="SSF46785">
    <property type="entry name" value="Winged helix' DNA-binding domain"/>
    <property type="match status" value="1"/>
</dbReference>
<accession>A0A7W9TXS0</accession>
<comment type="caution">
    <text evidence="7">The sequence shown here is derived from an EMBL/GenBank/DDBJ whole genome shotgun (WGS) entry which is preliminary data.</text>
</comment>
<dbReference type="PROSITE" id="PS50931">
    <property type="entry name" value="HTH_LYSR"/>
    <property type="match status" value="1"/>
</dbReference>
<dbReference type="InterPro" id="IPR005119">
    <property type="entry name" value="LysR_subst-bd"/>
</dbReference>
<name>A0A7W9TXS0_9BURK</name>
<reference evidence="7 8" key="1">
    <citation type="submission" date="2020-08" db="EMBL/GenBank/DDBJ databases">
        <title>Above-ground endophytic microbial communities from plants in different locations in the United States.</title>
        <authorList>
            <person name="Frank C."/>
        </authorList>
    </citation>
    <scope>NUCLEOTIDE SEQUENCE [LARGE SCALE GENOMIC DNA]</scope>
    <source>
        <strain evidence="7 8">WP4_2_2</strain>
    </source>
</reference>
<evidence type="ECO:0000256" key="2">
    <source>
        <dbReference type="ARBA" id="ARBA00023015"/>
    </source>
</evidence>
<dbReference type="Pfam" id="PF03466">
    <property type="entry name" value="LysR_substrate"/>
    <property type="match status" value="1"/>
</dbReference>
<proteinExistence type="inferred from homology"/>
<feature type="compositionally biased region" description="Low complexity" evidence="5">
    <location>
        <begin position="318"/>
        <end position="329"/>
    </location>
</feature>
<dbReference type="InterPro" id="IPR036388">
    <property type="entry name" value="WH-like_DNA-bd_sf"/>
</dbReference>
<sequence length="349" mass="38259">MQTLDGIDLNLLRVFLAIVEEQSLTRAGERLGLSQPAMSYSLARLRALFDDQLFVRTRHGMQPTPISQELAVIVARALDSVREALRYAERFDPLVSTRAFRLSLSDAGEMAYLPSICEEVKRLAPRIKICIEPLPVGQIEEALRARKLDFAIGNLPELTSRTRHQVLFEEGYVCVRRRRPEMAKSQQMTLAEFVEGTHVLIRSIEHSHHAIDDALRSKGVARNIGLEVPHFVALPGVLAVTDLIATLPHRLAGILAQGGGFEIFKLPVVIPSAAVTMHWHEHFHEDEGIAWMRELLMNIMRRFAGTAGADALTPAGTATAAASGSAGRKAAVKRPGSASASASAKRSSK</sequence>
<dbReference type="Gene3D" id="1.10.10.10">
    <property type="entry name" value="Winged helix-like DNA-binding domain superfamily/Winged helix DNA-binding domain"/>
    <property type="match status" value="1"/>
</dbReference>
<evidence type="ECO:0000256" key="5">
    <source>
        <dbReference type="SAM" id="MobiDB-lite"/>
    </source>
</evidence>
<dbReference type="Pfam" id="PF00126">
    <property type="entry name" value="HTH_1"/>
    <property type="match status" value="1"/>
</dbReference>
<dbReference type="InterPro" id="IPR036390">
    <property type="entry name" value="WH_DNA-bd_sf"/>
</dbReference>
<feature type="compositionally biased region" description="Low complexity" evidence="5">
    <location>
        <begin position="337"/>
        <end position="349"/>
    </location>
</feature>
<evidence type="ECO:0000256" key="1">
    <source>
        <dbReference type="ARBA" id="ARBA00009437"/>
    </source>
</evidence>
<evidence type="ECO:0000259" key="6">
    <source>
        <dbReference type="PROSITE" id="PS50931"/>
    </source>
</evidence>
<dbReference type="Gene3D" id="3.40.190.10">
    <property type="entry name" value="Periplasmic binding protein-like II"/>
    <property type="match status" value="2"/>
</dbReference>
<evidence type="ECO:0000313" key="7">
    <source>
        <dbReference type="EMBL" id="MBB6103372.1"/>
    </source>
</evidence>
<dbReference type="EMBL" id="JACHBW010000008">
    <property type="protein sequence ID" value="MBB6103372.1"/>
    <property type="molecule type" value="Genomic_DNA"/>
</dbReference>
<dbReference type="SUPFAM" id="SSF53850">
    <property type="entry name" value="Periplasmic binding protein-like II"/>
    <property type="match status" value="1"/>
</dbReference>
<evidence type="ECO:0000256" key="3">
    <source>
        <dbReference type="ARBA" id="ARBA00023125"/>
    </source>
</evidence>
<dbReference type="CDD" id="cd08459">
    <property type="entry name" value="PBP2_DntR_NahR_LinR_like"/>
    <property type="match status" value="1"/>
</dbReference>
<keyword evidence="4" id="KW-0804">Transcription</keyword>
<gene>
    <name evidence="7" type="ORF">F4827_003227</name>
</gene>